<dbReference type="GO" id="GO:0016012">
    <property type="term" value="C:sarcoglycan complex"/>
    <property type="evidence" value="ECO:0007669"/>
    <property type="project" value="InterPro"/>
</dbReference>
<evidence type="ECO:0000256" key="5">
    <source>
        <dbReference type="ARBA" id="ARBA00022490"/>
    </source>
</evidence>
<comment type="similarity">
    <text evidence="3">Belongs to the sarcoglycan beta/delta/gamma/zeta family.</text>
</comment>
<dbReference type="OrthoDB" id="8881719at2759"/>
<keyword evidence="10" id="KW-1015">Disulfide bond</keyword>
<evidence type="ECO:0000256" key="3">
    <source>
        <dbReference type="ARBA" id="ARBA00007574"/>
    </source>
</evidence>
<sequence length="129" mass="14605">MGRGKLGNGEVVSEPAEYHQPVGIYGWRKRCLYSFILFLMIMTVINLALLIWILRVLNFSVDGMGKMRITEDGILMEGEAEFVKSLYTSNIQAQLQDKPLFVESSRGIIMHARDDDNNVMSTMALGKIF</sequence>
<evidence type="ECO:0000256" key="8">
    <source>
        <dbReference type="ARBA" id="ARBA00022989"/>
    </source>
</evidence>
<gene>
    <name evidence="14" type="ORF">KP79_PYT12964</name>
</gene>
<dbReference type="InterPro" id="IPR006875">
    <property type="entry name" value="Sarcoglycan"/>
</dbReference>
<evidence type="ECO:0000313" key="14">
    <source>
        <dbReference type="EMBL" id="OWF35594.1"/>
    </source>
</evidence>
<keyword evidence="8 13" id="KW-1133">Transmembrane helix</keyword>
<dbReference type="PANTHER" id="PTHR12939">
    <property type="entry name" value="SARCOGLYCAN"/>
    <property type="match status" value="1"/>
</dbReference>
<keyword evidence="5" id="KW-0963">Cytoplasm</keyword>
<keyword evidence="6 13" id="KW-0812">Transmembrane</keyword>
<protein>
    <submittedName>
        <fullName evidence="14">Zeta-sarcoglycan</fullName>
    </submittedName>
</protein>
<evidence type="ECO:0000256" key="13">
    <source>
        <dbReference type="SAM" id="Phobius"/>
    </source>
</evidence>
<evidence type="ECO:0000256" key="4">
    <source>
        <dbReference type="ARBA" id="ARBA00022475"/>
    </source>
</evidence>
<comment type="caution">
    <text evidence="14">The sequence shown here is derived from an EMBL/GenBank/DDBJ whole genome shotgun (WGS) entry which is preliminary data.</text>
</comment>
<reference evidence="14 15" key="1">
    <citation type="journal article" date="2017" name="Nat. Ecol. Evol.">
        <title>Scallop genome provides insights into evolution of bilaterian karyotype and development.</title>
        <authorList>
            <person name="Wang S."/>
            <person name="Zhang J."/>
            <person name="Jiao W."/>
            <person name="Li J."/>
            <person name="Xun X."/>
            <person name="Sun Y."/>
            <person name="Guo X."/>
            <person name="Huan P."/>
            <person name="Dong B."/>
            <person name="Zhang L."/>
            <person name="Hu X."/>
            <person name="Sun X."/>
            <person name="Wang J."/>
            <person name="Zhao C."/>
            <person name="Wang Y."/>
            <person name="Wang D."/>
            <person name="Huang X."/>
            <person name="Wang R."/>
            <person name="Lv J."/>
            <person name="Li Y."/>
            <person name="Zhang Z."/>
            <person name="Liu B."/>
            <person name="Lu W."/>
            <person name="Hui Y."/>
            <person name="Liang J."/>
            <person name="Zhou Z."/>
            <person name="Hou R."/>
            <person name="Li X."/>
            <person name="Liu Y."/>
            <person name="Li H."/>
            <person name="Ning X."/>
            <person name="Lin Y."/>
            <person name="Zhao L."/>
            <person name="Xing Q."/>
            <person name="Dou J."/>
            <person name="Li Y."/>
            <person name="Mao J."/>
            <person name="Guo H."/>
            <person name="Dou H."/>
            <person name="Li T."/>
            <person name="Mu C."/>
            <person name="Jiang W."/>
            <person name="Fu Q."/>
            <person name="Fu X."/>
            <person name="Miao Y."/>
            <person name="Liu J."/>
            <person name="Yu Q."/>
            <person name="Li R."/>
            <person name="Liao H."/>
            <person name="Li X."/>
            <person name="Kong Y."/>
            <person name="Jiang Z."/>
            <person name="Chourrout D."/>
            <person name="Li R."/>
            <person name="Bao Z."/>
        </authorList>
    </citation>
    <scope>NUCLEOTIDE SEQUENCE [LARGE SCALE GENOMIC DNA]</scope>
    <source>
        <strain evidence="14 15">PY_sf001</strain>
    </source>
</reference>
<dbReference type="EMBL" id="NEDP02076719">
    <property type="protein sequence ID" value="OWF35594.1"/>
    <property type="molecule type" value="Genomic_DNA"/>
</dbReference>
<proteinExistence type="inferred from homology"/>
<dbReference type="GO" id="GO:0042383">
    <property type="term" value="C:sarcolemma"/>
    <property type="evidence" value="ECO:0007669"/>
    <property type="project" value="UniProtKB-SubCell"/>
</dbReference>
<evidence type="ECO:0000256" key="10">
    <source>
        <dbReference type="ARBA" id="ARBA00023157"/>
    </source>
</evidence>
<keyword evidence="11" id="KW-0325">Glycoprotein</keyword>
<dbReference type="GO" id="GO:0005856">
    <property type="term" value="C:cytoskeleton"/>
    <property type="evidence" value="ECO:0007669"/>
    <property type="project" value="UniProtKB-SubCell"/>
</dbReference>
<organism evidence="14 15">
    <name type="scientific">Mizuhopecten yessoensis</name>
    <name type="common">Japanese scallop</name>
    <name type="synonym">Patinopecten yessoensis</name>
    <dbReference type="NCBI Taxonomy" id="6573"/>
    <lineage>
        <taxon>Eukaryota</taxon>
        <taxon>Metazoa</taxon>
        <taxon>Spiralia</taxon>
        <taxon>Lophotrochozoa</taxon>
        <taxon>Mollusca</taxon>
        <taxon>Bivalvia</taxon>
        <taxon>Autobranchia</taxon>
        <taxon>Pteriomorphia</taxon>
        <taxon>Pectinida</taxon>
        <taxon>Pectinoidea</taxon>
        <taxon>Pectinidae</taxon>
        <taxon>Mizuhopecten</taxon>
    </lineage>
</organism>
<accession>A0A210PGG7</accession>
<evidence type="ECO:0000256" key="7">
    <source>
        <dbReference type="ARBA" id="ARBA00022968"/>
    </source>
</evidence>
<feature type="transmembrane region" description="Helical" evidence="13">
    <location>
        <begin position="32"/>
        <end position="57"/>
    </location>
</feature>
<evidence type="ECO:0000256" key="1">
    <source>
        <dbReference type="ARBA" id="ARBA00004245"/>
    </source>
</evidence>
<comment type="subcellular location">
    <subcellularLocation>
        <location evidence="2">Cell membrane</location>
        <location evidence="2">Sarcolemma</location>
        <topology evidence="2">Single-pass type II membrane protein</topology>
    </subcellularLocation>
    <subcellularLocation>
        <location evidence="1">Cytoplasm</location>
        <location evidence="1">Cytoskeleton</location>
    </subcellularLocation>
</comment>
<keyword evidence="12" id="KW-0206">Cytoskeleton</keyword>
<dbReference type="PANTHER" id="PTHR12939:SF10">
    <property type="entry name" value="EG:4F1.1 PROTEIN"/>
    <property type="match status" value="1"/>
</dbReference>
<dbReference type="Proteomes" id="UP000242188">
    <property type="component" value="Unassembled WGS sequence"/>
</dbReference>
<evidence type="ECO:0000256" key="9">
    <source>
        <dbReference type="ARBA" id="ARBA00023136"/>
    </source>
</evidence>
<dbReference type="STRING" id="6573.A0A210PGG7"/>
<evidence type="ECO:0000256" key="11">
    <source>
        <dbReference type="ARBA" id="ARBA00023180"/>
    </source>
</evidence>
<evidence type="ECO:0000256" key="12">
    <source>
        <dbReference type="ARBA" id="ARBA00023212"/>
    </source>
</evidence>
<keyword evidence="9 13" id="KW-0472">Membrane</keyword>
<keyword evidence="15" id="KW-1185">Reference proteome</keyword>
<keyword evidence="4" id="KW-1003">Cell membrane</keyword>
<keyword evidence="7" id="KW-0735">Signal-anchor</keyword>
<dbReference type="InterPro" id="IPR039972">
    <property type="entry name" value="Sarcoglycan_gamma/delta/zeta"/>
</dbReference>
<evidence type="ECO:0000256" key="6">
    <source>
        <dbReference type="ARBA" id="ARBA00022692"/>
    </source>
</evidence>
<evidence type="ECO:0000256" key="2">
    <source>
        <dbReference type="ARBA" id="ARBA00004274"/>
    </source>
</evidence>
<dbReference type="AlphaFoldDB" id="A0A210PGG7"/>
<name>A0A210PGG7_MIZYE</name>
<evidence type="ECO:0000313" key="15">
    <source>
        <dbReference type="Proteomes" id="UP000242188"/>
    </source>
</evidence>
<dbReference type="Pfam" id="PF04790">
    <property type="entry name" value="Sarcoglycan_1"/>
    <property type="match status" value="1"/>
</dbReference>